<dbReference type="EMBL" id="FQZB01000015">
    <property type="protein sequence ID" value="SHK29426.1"/>
    <property type="molecule type" value="Genomic_DNA"/>
</dbReference>
<evidence type="ECO:0000256" key="6">
    <source>
        <dbReference type="RuleBase" id="RU363042"/>
    </source>
</evidence>
<feature type="transmembrane region" description="Helical" evidence="6">
    <location>
        <begin position="228"/>
        <end position="249"/>
    </location>
</feature>
<feature type="transmembrane region" description="Helical" evidence="6">
    <location>
        <begin position="124"/>
        <end position="146"/>
    </location>
</feature>
<dbReference type="GO" id="GO:0050071">
    <property type="term" value="F:phosphatidylglycerol lysyltransferase activity"/>
    <property type="evidence" value="ECO:0007669"/>
    <property type="project" value="UniProtKB-EC"/>
</dbReference>
<dbReference type="AlphaFoldDB" id="A0A1M6RAH6"/>
<dbReference type="OrthoDB" id="9810654at2"/>
<dbReference type="NCBIfam" id="TIGR00374">
    <property type="entry name" value="flippase-like domain"/>
    <property type="match status" value="1"/>
</dbReference>
<evidence type="ECO:0000256" key="3">
    <source>
        <dbReference type="ARBA" id="ARBA00022692"/>
    </source>
</evidence>
<evidence type="ECO:0000313" key="8">
    <source>
        <dbReference type="Proteomes" id="UP000184310"/>
    </source>
</evidence>
<feature type="transmembrane region" description="Helical" evidence="6">
    <location>
        <begin position="43"/>
        <end position="64"/>
    </location>
</feature>
<keyword evidence="6" id="KW-0808">Transferase</keyword>
<accession>A0A1M6RAH6</accession>
<keyword evidence="3 6" id="KW-0812">Transmembrane</keyword>
<comment type="similarity">
    <text evidence="6">Belongs to the LPG synthase family.</text>
</comment>
<dbReference type="GO" id="GO:0006629">
    <property type="term" value="P:lipid metabolic process"/>
    <property type="evidence" value="ECO:0007669"/>
    <property type="project" value="UniProtKB-KW"/>
</dbReference>
<comment type="catalytic activity">
    <reaction evidence="6">
        <text>L-lysyl-tRNA(Lys) + a 1,2-diacyl-sn-glycero-3-phospho-(1'-sn-glycerol) = a 1,2-diacyl-sn-glycero-3-phospho-1'-(3'-O-L-lysyl)-sn-glycerol + tRNA(Lys)</text>
        <dbReference type="Rhea" id="RHEA:10668"/>
        <dbReference type="Rhea" id="RHEA-COMP:9696"/>
        <dbReference type="Rhea" id="RHEA-COMP:9697"/>
        <dbReference type="ChEBI" id="CHEBI:64716"/>
        <dbReference type="ChEBI" id="CHEBI:75792"/>
        <dbReference type="ChEBI" id="CHEBI:78442"/>
        <dbReference type="ChEBI" id="CHEBI:78529"/>
        <dbReference type="EC" id="2.3.2.3"/>
    </reaction>
</comment>
<keyword evidence="8" id="KW-1185">Reference proteome</keyword>
<feature type="transmembrane region" description="Helical" evidence="6">
    <location>
        <begin position="152"/>
        <end position="176"/>
    </location>
</feature>
<gene>
    <name evidence="6" type="primary">mprF</name>
    <name evidence="7" type="ORF">SAMN02745163_03587</name>
</gene>
<keyword evidence="6" id="KW-0443">Lipid metabolism</keyword>
<keyword evidence="6" id="KW-0046">Antibiotic resistance</keyword>
<protein>
    <recommendedName>
        <fullName evidence="6">Phosphatidylglycerol lysyltransferase</fullName>
        <ecNumber evidence="6">2.3.2.3</ecNumber>
    </recommendedName>
    <alternativeName>
        <fullName evidence="6">Lysylphosphatidylglycerol synthase</fullName>
    </alternativeName>
</protein>
<evidence type="ECO:0000256" key="1">
    <source>
        <dbReference type="ARBA" id="ARBA00004651"/>
    </source>
</evidence>
<keyword evidence="5 6" id="KW-0472">Membrane</keyword>
<dbReference type="InterPro" id="IPR022791">
    <property type="entry name" value="L-PG_synthase/AglD"/>
</dbReference>
<proteinExistence type="inferred from homology"/>
<dbReference type="GO" id="GO:0046677">
    <property type="term" value="P:response to antibiotic"/>
    <property type="evidence" value="ECO:0007669"/>
    <property type="project" value="UniProtKB-KW"/>
</dbReference>
<dbReference type="Proteomes" id="UP000184310">
    <property type="component" value="Unassembled WGS sequence"/>
</dbReference>
<dbReference type="PROSITE" id="PS51257">
    <property type="entry name" value="PROKAR_LIPOPROTEIN"/>
    <property type="match status" value="1"/>
</dbReference>
<reference evidence="7 8" key="1">
    <citation type="submission" date="2016-11" db="EMBL/GenBank/DDBJ databases">
        <authorList>
            <person name="Jaros S."/>
            <person name="Januszkiewicz K."/>
            <person name="Wedrychowicz H."/>
        </authorList>
    </citation>
    <scope>NUCLEOTIDE SEQUENCE [LARGE SCALE GENOMIC DNA]</scope>
    <source>
        <strain evidence="7 8">DSM 21758</strain>
    </source>
</reference>
<feature type="transmembrane region" description="Helical" evidence="6">
    <location>
        <begin position="261"/>
        <end position="280"/>
    </location>
</feature>
<dbReference type="RefSeq" id="WP_072991129.1">
    <property type="nucleotide sequence ID" value="NZ_FQZB01000015.1"/>
</dbReference>
<keyword evidence="4 6" id="KW-1133">Transmembrane helix</keyword>
<feature type="transmembrane region" description="Helical" evidence="6">
    <location>
        <begin position="316"/>
        <end position="335"/>
    </location>
</feature>
<name>A0A1M6RAH6_9CLOT</name>
<sequence length="340" mass="38705">MKNKIFNSIVVIVSACIFVSFFIFNKGLNSLIEDLKLLNTSWISLAILLMLIFLIFEMLTLYIITKNFYNTDNLLISSIKFEIVGQFFGAVTPFSAGSHPAQLYSMTESKIPAGIAGSILMVKFIIYQAINIFILLLAFVFKFNYFSSKVKYFLYLSISGVIIHIIITIFAILFSINNKIPKSIFKFVFKILKKFHLTRNTENTYKKIETELNEFHKNASLMSKHIKMCIYIAILTFLECLSFSSIPYCIYRSFGFNSTDILTMIAAQIFLTNFMAIIPLPGAEGGAEGGFYLIYSLFFKGDSIITALFVWRIITYYSVVAVGSIFTLIIPNSNLRKHKT</sequence>
<comment type="function">
    <text evidence="6">Catalyzes the transfer of a lysyl group from L-lysyl-tRNA(Lys) to membrane-bound phosphatidylglycerol (PG), which produces lysylphosphatidylglycerol (LPG), a major component of the bacterial membrane with a positive net charge. LPG synthesis contributes to bacterial virulence as it is involved in the resistance mechanism against cationic antimicrobial peptides (CAMP) produces by the host's immune system (defensins, cathelicidins) and by the competing microorganisms.</text>
</comment>
<evidence type="ECO:0000256" key="4">
    <source>
        <dbReference type="ARBA" id="ARBA00022989"/>
    </source>
</evidence>
<dbReference type="GO" id="GO:0005886">
    <property type="term" value="C:plasma membrane"/>
    <property type="evidence" value="ECO:0007669"/>
    <property type="project" value="UniProtKB-SubCell"/>
</dbReference>
<organism evidence="7 8">
    <name type="scientific">Clostridium cavendishii DSM 21758</name>
    <dbReference type="NCBI Taxonomy" id="1121302"/>
    <lineage>
        <taxon>Bacteria</taxon>
        <taxon>Bacillati</taxon>
        <taxon>Bacillota</taxon>
        <taxon>Clostridia</taxon>
        <taxon>Eubacteriales</taxon>
        <taxon>Clostridiaceae</taxon>
        <taxon>Clostridium</taxon>
    </lineage>
</organism>
<comment type="subcellular location">
    <subcellularLocation>
        <location evidence="1 6">Cell membrane</location>
        <topology evidence="1 6">Multi-pass membrane protein</topology>
    </subcellularLocation>
</comment>
<feature type="transmembrane region" description="Helical" evidence="6">
    <location>
        <begin position="5"/>
        <end position="23"/>
    </location>
</feature>
<dbReference type="PANTHER" id="PTHR37693">
    <property type="entry name" value="PHOSPHATIDYLGLYCEROL LYSYLTRANSFERASE"/>
    <property type="match status" value="1"/>
</dbReference>
<dbReference type="EC" id="2.3.2.3" evidence="6"/>
<dbReference type="Pfam" id="PF03706">
    <property type="entry name" value="LPG_synthase_TM"/>
    <property type="match status" value="1"/>
</dbReference>
<evidence type="ECO:0000256" key="5">
    <source>
        <dbReference type="ARBA" id="ARBA00023136"/>
    </source>
</evidence>
<dbReference type="STRING" id="1121302.SAMN02745163_03587"/>
<evidence type="ECO:0000313" key="7">
    <source>
        <dbReference type="EMBL" id="SHK29426.1"/>
    </source>
</evidence>
<evidence type="ECO:0000256" key="2">
    <source>
        <dbReference type="ARBA" id="ARBA00022475"/>
    </source>
</evidence>
<dbReference type="PANTHER" id="PTHR37693:SF1">
    <property type="entry name" value="INTEGRAL MEMBRANE PROTEIN"/>
    <property type="match status" value="1"/>
</dbReference>
<keyword evidence="2" id="KW-1003">Cell membrane</keyword>